<feature type="compositionally biased region" description="Basic residues" evidence="2">
    <location>
        <begin position="447"/>
        <end position="462"/>
    </location>
</feature>
<dbReference type="AlphaFoldDB" id="A0A1C7MXF0"/>
<feature type="compositionally biased region" description="Polar residues" evidence="2">
    <location>
        <begin position="547"/>
        <end position="573"/>
    </location>
</feature>
<feature type="region of interest" description="Disordered" evidence="2">
    <location>
        <begin position="521"/>
        <end position="610"/>
    </location>
</feature>
<feature type="coiled-coil region" evidence="1">
    <location>
        <begin position="132"/>
        <end position="188"/>
    </location>
</feature>
<evidence type="ECO:0000313" key="3">
    <source>
        <dbReference type="EMBL" id="OBZ81490.1"/>
    </source>
</evidence>
<reference evidence="3 4" key="1">
    <citation type="submission" date="2016-03" db="EMBL/GenBank/DDBJ databases">
        <title>Choanephora cucurbitarum.</title>
        <authorList>
            <person name="Min B."/>
            <person name="Park H."/>
            <person name="Park J.-H."/>
            <person name="Shin H.-D."/>
            <person name="Choi I.-G."/>
        </authorList>
    </citation>
    <scope>NUCLEOTIDE SEQUENCE [LARGE SCALE GENOMIC DNA]</scope>
    <source>
        <strain evidence="3 4">KUS-F28377</strain>
    </source>
</reference>
<dbReference type="InParanoid" id="A0A1C7MXF0"/>
<dbReference type="Proteomes" id="UP000093000">
    <property type="component" value="Unassembled WGS sequence"/>
</dbReference>
<feature type="compositionally biased region" description="Polar residues" evidence="2">
    <location>
        <begin position="197"/>
        <end position="207"/>
    </location>
</feature>
<evidence type="ECO:0000256" key="1">
    <source>
        <dbReference type="SAM" id="Coils"/>
    </source>
</evidence>
<comment type="caution">
    <text evidence="3">The sequence shown here is derived from an EMBL/GenBank/DDBJ whole genome shotgun (WGS) entry which is preliminary data.</text>
</comment>
<evidence type="ECO:0000256" key="2">
    <source>
        <dbReference type="SAM" id="MobiDB-lite"/>
    </source>
</evidence>
<keyword evidence="4" id="KW-1185">Reference proteome</keyword>
<name>A0A1C7MXF0_9FUNG</name>
<feature type="compositionally biased region" description="Basic residues" evidence="2">
    <location>
        <begin position="219"/>
        <end position="235"/>
    </location>
</feature>
<feature type="region of interest" description="Disordered" evidence="2">
    <location>
        <begin position="327"/>
        <end position="482"/>
    </location>
</feature>
<keyword evidence="1" id="KW-0175">Coiled coil</keyword>
<feature type="compositionally biased region" description="Basic and acidic residues" evidence="2">
    <location>
        <begin position="392"/>
        <end position="401"/>
    </location>
</feature>
<feature type="region of interest" description="Disordered" evidence="2">
    <location>
        <begin position="197"/>
        <end position="238"/>
    </location>
</feature>
<evidence type="ECO:0000313" key="4">
    <source>
        <dbReference type="Proteomes" id="UP000093000"/>
    </source>
</evidence>
<sequence length="610" mass="70121">MLHDIRYADLTEEQIASIICPRFKNEKILVEEPLVHITNDPVLKKEPKPLVKKEHDRNHDDNMIPFVSRSDSSIIGFTSTDTTEKQVVQTKHTNYSDATTQPDLSFPHASHPKANMDNPKDVVELIQSQIQKLALNEDLLDLKRTVDRMQQERASDLQEHLARLEEQRKRERDMLDQIHATKERLEKAIADGLFEQENQSRATSSKPAHNEPSADPRSNYRHHHSHRQHTHRHRPVPVYEDASRPWRHGYHETQHEPPEFNPYFPDLTSLAFDDFMPPPPPPPLNAHYPLYYHHNQQPDPSPYFSYEELARRRGMMPFDIFMPPHPNPFPPPFAMRPPSPSRGRRTRKRSKSTDTPFYQSDGHRERGSCHTAAEELPPTPYSRSRKSSLHSAKSDLSHEAEQSGTLDPSVGVELHDNPVPFDLSSHHQSQINDPPEKQQRSSLPSAHRSRSGHAQWKIKRASRHEPDAPSSHPPFFDDLPNNRLMEGNDRMMAMMMMAATPSINAAYGIYHASLPPYLPEGRAPYQPSKKGDSPDMLDAPYPEVQDRFSNSHYSRYHSSMPNNGMNQGKSQYGQPFFDPAQTHLLNQREQPSSSSQANHSSIYPTDRIYM</sequence>
<protein>
    <submittedName>
        <fullName evidence="3">Uncharacterized protein</fullName>
    </submittedName>
</protein>
<gene>
    <name evidence="3" type="ORF">A0J61_10461</name>
</gene>
<accession>A0A1C7MXF0</accession>
<dbReference type="EMBL" id="LUGH01001186">
    <property type="protein sequence ID" value="OBZ81490.1"/>
    <property type="molecule type" value="Genomic_DNA"/>
</dbReference>
<dbReference type="OrthoDB" id="2426300at2759"/>
<feature type="compositionally biased region" description="Pro residues" evidence="2">
    <location>
        <begin position="327"/>
        <end position="340"/>
    </location>
</feature>
<proteinExistence type="predicted"/>
<feature type="compositionally biased region" description="Low complexity" evidence="2">
    <location>
        <begin position="592"/>
        <end position="601"/>
    </location>
</feature>
<organism evidence="3 4">
    <name type="scientific">Choanephora cucurbitarum</name>
    <dbReference type="NCBI Taxonomy" id="101091"/>
    <lineage>
        <taxon>Eukaryota</taxon>
        <taxon>Fungi</taxon>
        <taxon>Fungi incertae sedis</taxon>
        <taxon>Mucoromycota</taxon>
        <taxon>Mucoromycotina</taxon>
        <taxon>Mucoromycetes</taxon>
        <taxon>Mucorales</taxon>
        <taxon>Mucorineae</taxon>
        <taxon>Choanephoraceae</taxon>
        <taxon>Choanephoroideae</taxon>
        <taxon>Choanephora</taxon>
    </lineage>
</organism>